<evidence type="ECO:0000313" key="3">
    <source>
        <dbReference type="Proteomes" id="UP000185207"/>
    </source>
</evidence>
<accession>A0A1N6IAK1</accession>
<keyword evidence="3" id="KW-1185">Reference proteome</keyword>
<feature type="signal peptide" evidence="1">
    <location>
        <begin position="1"/>
        <end position="15"/>
    </location>
</feature>
<dbReference type="AlphaFoldDB" id="A0A1N6IAK1"/>
<dbReference type="EMBL" id="FSRK01000002">
    <property type="protein sequence ID" value="SIO29009.1"/>
    <property type="molecule type" value="Genomic_DNA"/>
</dbReference>
<dbReference type="RefSeq" id="WP_074235687.1">
    <property type="nucleotide sequence ID" value="NZ_FSRK01000002.1"/>
</dbReference>
<dbReference type="Proteomes" id="UP000185207">
    <property type="component" value="Unassembled WGS sequence"/>
</dbReference>
<evidence type="ECO:0008006" key="4">
    <source>
        <dbReference type="Google" id="ProtNLM"/>
    </source>
</evidence>
<organism evidence="2 3">
    <name type="scientific">Epilithonimonas zeae</name>
    <dbReference type="NCBI Taxonomy" id="1416779"/>
    <lineage>
        <taxon>Bacteria</taxon>
        <taxon>Pseudomonadati</taxon>
        <taxon>Bacteroidota</taxon>
        <taxon>Flavobacteriia</taxon>
        <taxon>Flavobacteriales</taxon>
        <taxon>Weeksellaceae</taxon>
        <taxon>Chryseobacterium group</taxon>
        <taxon>Epilithonimonas</taxon>
    </lineage>
</organism>
<protein>
    <recommendedName>
        <fullName evidence="4">DUF4878 domain-containing protein</fullName>
    </recommendedName>
</protein>
<dbReference type="OrthoDB" id="670350at2"/>
<keyword evidence="1" id="KW-0732">Signal</keyword>
<gene>
    <name evidence="2" type="ORF">SAMN05444409_2479</name>
</gene>
<evidence type="ECO:0000313" key="2">
    <source>
        <dbReference type="EMBL" id="SIO29009.1"/>
    </source>
</evidence>
<proteinExistence type="predicted"/>
<name>A0A1N6IAK1_9FLAO</name>
<feature type="chain" id="PRO_5012500905" description="DUF4878 domain-containing protein" evidence="1">
    <location>
        <begin position="16"/>
        <end position="169"/>
    </location>
</feature>
<sequence>MKKLLLLLIGSLCFAQTSNQNLNRDLNAMKNSFLKKDFETFVEYIYPKSFELTGGKSNTVMMMKMMYAKMGKDISIQSLTYKNPGKFINQNNEIQVTIDEESVIKTPKGTSSNKNTMIAISSNKGKNWTFINTLNQSKENLIKAFPNLSKKLEIKSNSTIPKANPKIKQ</sequence>
<evidence type="ECO:0000256" key="1">
    <source>
        <dbReference type="SAM" id="SignalP"/>
    </source>
</evidence>
<dbReference type="STRING" id="1416779.SAMN05444409_2479"/>
<reference evidence="3" key="1">
    <citation type="submission" date="2016-11" db="EMBL/GenBank/DDBJ databases">
        <authorList>
            <person name="Varghese N."/>
            <person name="Submissions S."/>
        </authorList>
    </citation>
    <scope>NUCLEOTIDE SEQUENCE [LARGE SCALE GENOMIC DNA]</scope>
    <source>
        <strain evidence="3">DSM 27623</strain>
    </source>
</reference>